<evidence type="ECO:0000259" key="8">
    <source>
        <dbReference type="Pfam" id="PF17048"/>
    </source>
</evidence>
<dbReference type="Pfam" id="PF17048">
    <property type="entry name" value="Ceramidse_alk_C"/>
    <property type="match status" value="1"/>
</dbReference>
<dbReference type="Proteomes" id="UP001356427">
    <property type="component" value="Unassembled WGS sequence"/>
</dbReference>
<dbReference type="InterPro" id="IPR006823">
    <property type="entry name" value="Ceramidase_alk"/>
</dbReference>
<proteinExistence type="inferred from homology"/>
<dbReference type="GO" id="GO:0046512">
    <property type="term" value="P:sphingosine biosynthetic process"/>
    <property type="evidence" value="ECO:0007669"/>
    <property type="project" value="TreeGrafter"/>
</dbReference>
<feature type="binding site" evidence="5">
    <location>
        <position position="119"/>
    </location>
    <ligand>
        <name>Zn(2+)</name>
        <dbReference type="ChEBI" id="CHEBI:29105"/>
    </ligand>
</feature>
<dbReference type="PANTHER" id="PTHR12670">
    <property type="entry name" value="CERAMIDASE"/>
    <property type="match status" value="1"/>
</dbReference>
<keyword evidence="5" id="KW-0479">Metal-binding</keyword>
<reference evidence="9 10" key="1">
    <citation type="submission" date="2021-04" db="EMBL/GenBank/DDBJ databases">
        <authorList>
            <person name="De Guttry C."/>
            <person name="Zahm M."/>
            <person name="Klopp C."/>
            <person name="Cabau C."/>
            <person name="Louis A."/>
            <person name="Berthelot C."/>
            <person name="Parey E."/>
            <person name="Roest Crollius H."/>
            <person name="Montfort J."/>
            <person name="Robinson-Rechavi M."/>
            <person name="Bucao C."/>
            <person name="Bouchez O."/>
            <person name="Gislard M."/>
            <person name="Lluch J."/>
            <person name="Milhes M."/>
            <person name="Lampietro C."/>
            <person name="Lopez Roques C."/>
            <person name="Donnadieu C."/>
            <person name="Braasch I."/>
            <person name="Desvignes T."/>
            <person name="Postlethwait J."/>
            <person name="Bobe J."/>
            <person name="Wedekind C."/>
            <person name="Guiguen Y."/>
        </authorList>
    </citation>
    <scope>NUCLEOTIDE SEQUENCE [LARGE SCALE GENOMIC DNA]</scope>
    <source>
        <strain evidence="9">Cs_M1</strain>
        <tissue evidence="9">Blood</tissue>
    </source>
</reference>
<dbReference type="Gene3D" id="2.60.40.2300">
    <property type="entry name" value="Neutral/alkaline non-lysosomal ceramidase, C-terminal domain"/>
    <property type="match status" value="1"/>
</dbReference>
<dbReference type="PANTHER" id="PTHR12670:SF1">
    <property type="entry name" value="NEUTRAL CERAMIDASE"/>
    <property type="match status" value="1"/>
</dbReference>
<dbReference type="InterPro" id="IPR031329">
    <property type="entry name" value="NEUT/ALK_ceramidase_N"/>
</dbReference>
<organism evidence="9 10">
    <name type="scientific">Coregonus suidteri</name>
    <dbReference type="NCBI Taxonomy" id="861788"/>
    <lineage>
        <taxon>Eukaryota</taxon>
        <taxon>Metazoa</taxon>
        <taxon>Chordata</taxon>
        <taxon>Craniata</taxon>
        <taxon>Vertebrata</taxon>
        <taxon>Euteleostomi</taxon>
        <taxon>Actinopterygii</taxon>
        <taxon>Neopterygii</taxon>
        <taxon>Teleostei</taxon>
        <taxon>Protacanthopterygii</taxon>
        <taxon>Salmoniformes</taxon>
        <taxon>Salmonidae</taxon>
        <taxon>Coregoninae</taxon>
        <taxon>Coregonus</taxon>
    </lineage>
</organism>
<dbReference type="GO" id="GO:0016020">
    <property type="term" value="C:membrane"/>
    <property type="evidence" value="ECO:0007669"/>
    <property type="project" value="GOC"/>
</dbReference>
<evidence type="ECO:0000256" key="3">
    <source>
        <dbReference type="ARBA" id="ARBA00019235"/>
    </source>
</evidence>
<dbReference type="AlphaFoldDB" id="A0AAN8MKN4"/>
<dbReference type="GO" id="GO:0005576">
    <property type="term" value="C:extracellular region"/>
    <property type="evidence" value="ECO:0007669"/>
    <property type="project" value="TreeGrafter"/>
</dbReference>
<evidence type="ECO:0000259" key="7">
    <source>
        <dbReference type="Pfam" id="PF04734"/>
    </source>
</evidence>
<dbReference type="EC" id="3.5.1.23" evidence="2"/>
<evidence type="ECO:0000256" key="4">
    <source>
        <dbReference type="ARBA" id="ARBA00022801"/>
    </source>
</evidence>
<dbReference type="EMBL" id="JAGTTL010000001">
    <property type="protein sequence ID" value="KAK6329397.1"/>
    <property type="molecule type" value="Genomic_DNA"/>
</dbReference>
<comment type="similarity">
    <text evidence="1">Belongs to the neutral ceramidase family.</text>
</comment>
<keyword evidence="4" id="KW-0378">Hydrolase</keyword>
<dbReference type="GO" id="GO:0017040">
    <property type="term" value="F:N-acylsphingosine amidohydrolase activity"/>
    <property type="evidence" value="ECO:0007669"/>
    <property type="project" value="UniProtKB-EC"/>
</dbReference>
<dbReference type="InterPro" id="IPR038445">
    <property type="entry name" value="NCDase_C_sf"/>
</dbReference>
<dbReference type="InterPro" id="IPR031331">
    <property type="entry name" value="NEUT/ALK_ceramidase_C"/>
</dbReference>
<sequence>MSKEELEESHLNRRPHSYLNNPAVERNKYKSNTGKQVTLLKFTYLDGDGAIFGSLCSNLGDASPETRRPFCANTGLPGDYGNSSCPIGGMTWPLPCHPNIVDVQMITTGPVAIVTIPGEIITMPGRTREAIKHELEWEHSVMQRWSSLACVASTHYTTTYKEYQVRENKSLDAIGEVRSICCTVNWDVVHTDASWETRFHWVKNGAESNVTIEWHIPLSAQTVSYRNRHFGYYKHRKGM</sequence>
<name>A0AAN8MKN4_9TELE</name>
<feature type="region of interest" description="Disordered" evidence="6">
    <location>
        <begin position="1"/>
        <end position="20"/>
    </location>
</feature>
<feature type="binding site" evidence="5">
    <location>
        <position position="156"/>
    </location>
    <ligand>
        <name>Zn(2+)</name>
        <dbReference type="ChEBI" id="CHEBI:29105"/>
    </ligand>
</feature>
<evidence type="ECO:0000256" key="6">
    <source>
        <dbReference type="SAM" id="MobiDB-lite"/>
    </source>
</evidence>
<evidence type="ECO:0000313" key="10">
    <source>
        <dbReference type="Proteomes" id="UP001356427"/>
    </source>
</evidence>
<gene>
    <name evidence="9" type="ORF">J4Q44_G00013750</name>
</gene>
<protein>
    <recommendedName>
        <fullName evidence="3">Neutral ceramidase</fullName>
        <ecNumber evidence="2">3.5.1.23</ecNumber>
    </recommendedName>
</protein>
<evidence type="ECO:0000313" key="9">
    <source>
        <dbReference type="EMBL" id="KAK6329397.1"/>
    </source>
</evidence>
<accession>A0AAN8MKN4</accession>
<evidence type="ECO:0000256" key="5">
    <source>
        <dbReference type="PIRSR" id="PIRSR606823-2"/>
    </source>
</evidence>
<evidence type="ECO:0000256" key="2">
    <source>
        <dbReference type="ARBA" id="ARBA00011891"/>
    </source>
</evidence>
<evidence type="ECO:0000256" key="1">
    <source>
        <dbReference type="ARBA" id="ARBA00009835"/>
    </source>
</evidence>
<keyword evidence="5" id="KW-0862">Zinc</keyword>
<feature type="domain" description="Neutral/alkaline non-lysosomal ceramidase N-terminal" evidence="7">
    <location>
        <begin position="87"/>
        <end position="166"/>
    </location>
</feature>
<dbReference type="GO" id="GO:0042759">
    <property type="term" value="P:long-chain fatty acid biosynthetic process"/>
    <property type="evidence" value="ECO:0007669"/>
    <property type="project" value="TreeGrafter"/>
</dbReference>
<feature type="domain" description="Neutral/alkaline non-lysosomal ceramidase N-terminal" evidence="7">
    <location>
        <begin position="2"/>
        <end position="47"/>
    </location>
</feature>
<keyword evidence="10" id="KW-1185">Reference proteome</keyword>
<dbReference type="GO" id="GO:0046872">
    <property type="term" value="F:metal ion binding"/>
    <property type="evidence" value="ECO:0007669"/>
    <property type="project" value="UniProtKB-KW"/>
</dbReference>
<feature type="compositionally biased region" description="Basic and acidic residues" evidence="6">
    <location>
        <begin position="1"/>
        <end position="11"/>
    </location>
</feature>
<comment type="caution">
    <text evidence="9">The sequence shown here is derived from an EMBL/GenBank/DDBJ whole genome shotgun (WGS) entry which is preliminary data.</text>
</comment>
<dbReference type="Pfam" id="PF04734">
    <property type="entry name" value="Ceramidase_alk"/>
    <property type="match status" value="2"/>
</dbReference>
<dbReference type="GO" id="GO:0046514">
    <property type="term" value="P:ceramide catabolic process"/>
    <property type="evidence" value="ECO:0007669"/>
    <property type="project" value="InterPro"/>
</dbReference>
<feature type="domain" description="Neutral/alkaline non-lysosomal ceramidase C-terminal" evidence="8">
    <location>
        <begin position="184"/>
        <end position="236"/>
    </location>
</feature>
<comment type="cofactor">
    <cofactor evidence="5">
        <name>Zn(2+)</name>
        <dbReference type="ChEBI" id="CHEBI:29105"/>
    </cofactor>
    <text evidence="5">Binds 1 zinc ion per subunit.</text>
</comment>